<evidence type="ECO:0000259" key="9">
    <source>
        <dbReference type="PROSITE" id="PS50039"/>
    </source>
</evidence>
<evidence type="ECO:0000256" key="1">
    <source>
        <dbReference type="ARBA" id="ARBA00004123"/>
    </source>
</evidence>
<feature type="region of interest" description="Disordered" evidence="7">
    <location>
        <begin position="397"/>
        <end position="689"/>
    </location>
</feature>
<feature type="domain" description="Fork-head" evidence="9">
    <location>
        <begin position="296"/>
        <end position="391"/>
    </location>
</feature>
<feature type="DNA-binding region" description="Fork-head" evidence="6">
    <location>
        <begin position="296"/>
        <end position="391"/>
    </location>
</feature>
<dbReference type="GO" id="GO:0000981">
    <property type="term" value="F:DNA-binding transcription factor activity, RNA polymerase II-specific"/>
    <property type="evidence" value="ECO:0007669"/>
    <property type="project" value="TreeGrafter"/>
</dbReference>
<feature type="compositionally biased region" description="Low complexity" evidence="7">
    <location>
        <begin position="401"/>
        <end position="417"/>
    </location>
</feature>
<dbReference type="AlphaFoldDB" id="A0A131YX14"/>
<feature type="region of interest" description="Disordered" evidence="7">
    <location>
        <begin position="167"/>
        <end position="298"/>
    </location>
</feature>
<feature type="compositionally biased region" description="Polar residues" evidence="7">
    <location>
        <begin position="573"/>
        <end position="584"/>
    </location>
</feature>
<dbReference type="Gene3D" id="2.60.200.20">
    <property type="match status" value="1"/>
</dbReference>
<evidence type="ECO:0000256" key="5">
    <source>
        <dbReference type="ARBA" id="ARBA00023242"/>
    </source>
</evidence>
<feature type="compositionally biased region" description="Low complexity" evidence="7">
    <location>
        <begin position="661"/>
        <end position="689"/>
    </location>
</feature>
<dbReference type="Gene3D" id="1.10.10.10">
    <property type="entry name" value="Winged helix-like DNA-binding domain superfamily/Winged helix DNA-binding domain"/>
    <property type="match status" value="1"/>
</dbReference>
<protein>
    <submittedName>
        <fullName evidence="10">Forkhead box protein K</fullName>
    </submittedName>
</protein>
<dbReference type="InterPro" id="IPR036390">
    <property type="entry name" value="WH_DNA-bd_sf"/>
</dbReference>
<dbReference type="GO" id="GO:0005634">
    <property type="term" value="C:nucleus"/>
    <property type="evidence" value="ECO:0007669"/>
    <property type="project" value="UniProtKB-SubCell"/>
</dbReference>
<keyword evidence="5 6" id="KW-0539">Nucleus</keyword>
<dbReference type="PROSITE" id="PS50006">
    <property type="entry name" value="FHA_DOMAIN"/>
    <property type="match status" value="1"/>
</dbReference>
<dbReference type="InterPro" id="IPR018122">
    <property type="entry name" value="TF_fork_head_CS_1"/>
</dbReference>
<evidence type="ECO:0000259" key="8">
    <source>
        <dbReference type="PROSITE" id="PS50006"/>
    </source>
</evidence>
<dbReference type="InterPro" id="IPR036388">
    <property type="entry name" value="WH-like_DNA-bd_sf"/>
</dbReference>
<evidence type="ECO:0000313" key="10">
    <source>
        <dbReference type="EMBL" id="JAP83035.1"/>
    </source>
</evidence>
<dbReference type="SUPFAM" id="SSF46785">
    <property type="entry name" value="Winged helix' DNA-binding domain"/>
    <property type="match status" value="1"/>
</dbReference>
<evidence type="ECO:0000256" key="4">
    <source>
        <dbReference type="ARBA" id="ARBA00023163"/>
    </source>
</evidence>
<reference evidence="10" key="1">
    <citation type="journal article" date="2016" name="Ticks Tick Borne Dis.">
        <title>De novo assembly and annotation of the salivary gland transcriptome of Rhipicephalus appendiculatus male and female ticks during blood feeding.</title>
        <authorList>
            <person name="de Castro M.H."/>
            <person name="de Klerk D."/>
            <person name="Pienaar R."/>
            <person name="Latif A.A."/>
            <person name="Rees D.J."/>
            <person name="Mans B.J."/>
        </authorList>
    </citation>
    <scope>NUCLEOTIDE SEQUENCE</scope>
    <source>
        <tissue evidence="10">Salivary glands</tissue>
    </source>
</reference>
<dbReference type="FunFam" id="2.60.200.20:FF:000031">
    <property type="entry name" value="Forkhead box protein K1"/>
    <property type="match status" value="1"/>
</dbReference>
<dbReference type="SUPFAM" id="SSF49879">
    <property type="entry name" value="SMAD/FHA domain"/>
    <property type="match status" value="1"/>
</dbReference>
<accession>A0A131YX14</accession>
<dbReference type="InterPro" id="IPR001766">
    <property type="entry name" value="Fork_head_dom"/>
</dbReference>
<dbReference type="PANTHER" id="PTHR45881:SF7">
    <property type="entry name" value="CHECKPOINT SUPPRESSOR 1-LIKE, ISOFORM A-RELATED"/>
    <property type="match status" value="1"/>
</dbReference>
<dbReference type="SMART" id="SM00240">
    <property type="entry name" value="FHA"/>
    <property type="match status" value="1"/>
</dbReference>
<dbReference type="SMART" id="SM00339">
    <property type="entry name" value="FH"/>
    <property type="match status" value="1"/>
</dbReference>
<keyword evidence="2" id="KW-0805">Transcription regulation</keyword>
<dbReference type="EMBL" id="GEDV01005522">
    <property type="protein sequence ID" value="JAP83035.1"/>
    <property type="molecule type" value="Transcribed_RNA"/>
</dbReference>
<evidence type="ECO:0000256" key="3">
    <source>
        <dbReference type="ARBA" id="ARBA00023125"/>
    </source>
</evidence>
<dbReference type="CDD" id="cd20026">
    <property type="entry name" value="FH_FOXK"/>
    <property type="match status" value="1"/>
</dbReference>
<dbReference type="Pfam" id="PF00250">
    <property type="entry name" value="Forkhead"/>
    <property type="match status" value="1"/>
</dbReference>
<dbReference type="PROSITE" id="PS50039">
    <property type="entry name" value="FORK_HEAD_3"/>
    <property type="match status" value="1"/>
</dbReference>
<dbReference type="PANTHER" id="PTHR45881">
    <property type="entry name" value="CHECKPOINT SUPPRESSOR 1-LIKE, ISOFORM A-RELATED"/>
    <property type="match status" value="1"/>
</dbReference>
<dbReference type="PROSITE" id="PS00657">
    <property type="entry name" value="FORK_HEAD_1"/>
    <property type="match status" value="1"/>
</dbReference>
<dbReference type="GO" id="GO:0000978">
    <property type="term" value="F:RNA polymerase II cis-regulatory region sequence-specific DNA binding"/>
    <property type="evidence" value="ECO:0007669"/>
    <property type="project" value="TreeGrafter"/>
</dbReference>
<comment type="subcellular location">
    <subcellularLocation>
        <location evidence="1 6">Nucleus</location>
    </subcellularLocation>
</comment>
<organism evidence="10">
    <name type="scientific">Rhipicephalus appendiculatus</name>
    <name type="common">Brown ear tick</name>
    <dbReference type="NCBI Taxonomy" id="34631"/>
    <lineage>
        <taxon>Eukaryota</taxon>
        <taxon>Metazoa</taxon>
        <taxon>Ecdysozoa</taxon>
        <taxon>Arthropoda</taxon>
        <taxon>Chelicerata</taxon>
        <taxon>Arachnida</taxon>
        <taxon>Acari</taxon>
        <taxon>Parasitiformes</taxon>
        <taxon>Ixodida</taxon>
        <taxon>Ixodoidea</taxon>
        <taxon>Ixodidae</taxon>
        <taxon>Rhipicephalinae</taxon>
        <taxon>Rhipicephalus</taxon>
        <taxon>Rhipicephalus</taxon>
    </lineage>
</organism>
<feature type="compositionally biased region" description="Polar residues" evidence="7">
    <location>
        <begin position="509"/>
        <end position="522"/>
    </location>
</feature>
<evidence type="ECO:0000256" key="7">
    <source>
        <dbReference type="SAM" id="MobiDB-lite"/>
    </source>
</evidence>
<feature type="compositionally biased region" description="Low complexity" evidence="7">
    <location>
        <begin position="271"/>
        <end position="286"/>
    </location>
</feature>
<evidence type="ECO:0000256" key="6">
    <source>
        <dbReference type="PROSITE-ProRule" id="PRU00089"/>
    </source>
</evidence>
<sequence length="689" mass="72704">MPGRLLGAPSGGRHFGSAVCYGPVMSTHQRASDNDAWALLALKSAPSSPSRLQWNPERTGAAIAKLEGREFEYLIRQKRISIGRNSSRGEVDVNMGHSSFISRQHLEIFYECAHFFMVCNGKNGVFVDGVFQRKGAAPMPLPKTCVFRFPSTNIKIMFQSLVDEVGPTSGGGVAPPPPRLDVGPLAASPRQPPPPQLAPHHLPRPLAPLKINIPEPEPSFTSPIPSPTGTLSAANSCPASPRSGSHRRNITSDLQMAAAAVERHEEVPTTGSSSSGPASHNSNNSGPGSGPDGDQKPPYSYAQLIVQAISSAQDKQLTLSGIYSYITKNYPYYRTADKGWQNSIRHNLSLNRYFVKVPRSQEEPGKGSFWRIDPQSEVKLVEQAFRRRRQRGLPCFRTPFASSRSAPASPSHGAHSGLVTPDSLSREPSPVPEGMGPEGAPSSPLQPPATMMAIPPGLAPPQASYLAREIKASQSAPGSPGGAHQLGGSPLMPAFTNSKPKVLVAHQPSVVSNGVLKSNGMRSDSPRLDQERSYPRGPPELFYQPKPLGLSTAEQVPSSSASSSPPPLHPTSVIVQAPSSTFAQPPTPDSSSSPPAAAAPLPTHPRKRHYEMATSSSSASPATSTPTSTSSAGSAAGRDRETNSPARPPPSKVHRSGSDESVSPPVSTTSSSPTTVTASATDSASSSLC</sequence>
<name>A0A131YX14_RHIAP</name>
<feature type="compositionally biased region" description="Basic and acidic residues" evidence="7">
    <location>
        <begin position="524"/>
        <end position="534"/>
    </location>
</feature>
<dbReference type="InterPro" id="IPR030456">
    <property type="entry name" value="TF_fork_head_CS_2"/>
</dbReference>
<proteinExistence type="predicted"/>
<feature type="domain" description="FHA" evidence="8">
    <location>
        <begin position="80"/>
        <end position="132"/>
    </location>
</feature>
<evidence type="ECO:0000256" key="2">
    <source>
        <dbReference type="ARBA" id="ARBA00023015"/>
    </source>
</evidence>
<dbReference type="FunFam" id="1.10.10.10:FF:000030">
    <property type="entry name" value="Forkhead box protein K2"/>
    <property type="match status" value="1"/>
</dbReference>
<dbReference type="PROSITE" id="PS00658">
    <property type="entry name" value="FORK_HEAD_2"/>
    <property type="match status" value="1"/>
</dbReference>
<dbReference type="Pfam" id="PF00498">
    <property type="entry name" value="FHA"/>
    <property type="match status" value="1"/>
</dbReference>
<keyword evidence="3 6" id="KW-0238">DNA-binding</keyword>
<feature type="compositionally biased region" description="Polar residues" evidence="7">
    <location>
        <begin position="219"/>
        <end position="238"/>
    </location>
</feature>
<dbReference type="PRINTS" id="PR00053">
    <property type="entry name" value="FORKHEAD"/>
</dbReference>
<feature type="compositionally biased region" description="Low complexity" evidence="7">
    <location>
        <begin position="613"/>
        <end position="636"/>
    </location>
</feature>
<keyword evidence="4" id="KW-0804">Transcription</keyword>
<dbReference type="InterPro" id="IPR000253">
    <property type="entry name" value="FHA_dom"/>
</dbReference>
<dbReference type="InterPro" id="IPR008984">
    <property type="entry name" value="SMAD_FHA_dom_sf"/>
</dbReference>
<dbReference type="GO" id="GO:0045893">
    <property type="term" value="P:positive regulation of DNA-templated transcription"/>
    <property type="evidence" value="ECO:0007669"/>
    <property type="project" value="UniProtKB-ARBA"/>
</dbReference>
<feature type="compositionally biased region" description="Low complexity" evidence="7">
    <location>
        <begin position="589"/>
        <end position="601"/>
    </location>
</feature>
<dbReference type="CDD" id="cd22688">
    <property type="entry name" value="FHA_FOXK"/>
    <property type="match status" value="1"/>
</dbReference>